<dbReference type="InterPro" id="IPR051475">
    <property type="entry name" value="Diverse_Ion_Transporter"/>
</dbReference>
<reference evidence="2" key="1">
    <citation type="submission" date="2019-08" db="EMBL/GenBank/DDBJ databases">
        <authorList>
            <person name="Kucharzyk K."/>
            <person name="Murdoch R.W."/>
            <person name="Higgins S."/>
            <person name="Loffler F."/>
        </authorList>
    </citation>
    <scope>NUCLEOTIDE SEQUENCE</scope>
</reference>
<comment type="caution">
    <text evidence="2">The sequence shown here is derived from an EMBL/GenBank/DDBJ whole genome shotgun (WGS) entry which is preliminary data.</text>
</comment>
<name>A0A645J951_9ZZZZ</name>
<protein>
    <submittedName>
        <fullName evidence="2">Putative transporter</fullName>
    </submittedName>
</protein>
<keyword evidence="1" id="KW-0812">Transmembrane</keyword>
<feature type="transmembrane region" description="Helical" evidence="1">
    <location>
        <begin position="83"/>
        <end position="105"/>
    </location>
</feature>
<proteinExistence type="predicted"/>
<accession>A0A645J951</accession>
<gene>
    <name evidence="2" type="ORF">SDC9_207913</name>
</gene>
<dbReference type="PANTHER" id="PTHR43568:SF1">
    <property type="entry name" value="P PROTEIN"/>
    <property type="match status" value="1"/>
</dbReference>
<dbReference type="AlphaFoldDB" id="A0A645J951"/>
<evidence type="ECO:0000256" key="1">
    <source>
        <dbReference type="SAM" id="Phobius"/>
    </source>
</evidence>
<evidence type="ECO:0000313" key="2">
    <source>
        <dbReference type="EMBL" id="MPN60188.1"/>
    </source>
</evidence>
<sequence length="108" mass="11312">MVVNNVSFTAVVVSVVMVYLQSTAGVAAFGGNLPLQKLLWWGIALAVCLAGNFTSLGAAANLVSVGIAEQNGYKLSFKDFFKFGAPVSIGSMILASVYIAGRYWIMGA</sequence>
<feature type="transmembrane region" description="Helical" evidence="1">
    <location>
        <begin position="38"/>
        <end position="63"/>
    </location>
</feature>
<organism evidence="2">
    <name type="scientific">bioreactor metagenome</name>
    <dbReference type="NCBI Taxonomy" id="1076179"/>
    <lineage>
        <taxon>unclassified sequences</taxon>
        <taxon>metagenomes</taxon>
        <taxon>ecological metagenomes</taxon>
    </lineage>
</organism>
<dbReference type="PANTHER" id="PTHR43568">
    <property type="entry name" value="P PROTEIN"/>
    <property type="match status" value="1"/>
</dbReference>
<dbReference type="EMBL" id="VSSQ01135126">
    <property type="protein sequence ID" value="MPN60188.1"/>
    <property type="molecule type" value="Genomic_DNA"/>
</dbReference>
<keyword evidence="1" id="KW-0472">Membrane</keyword>
<feature type="transmembrane region" description="Helical" evidence="1">
    <location>
        <begin position="6"/>
        <end position="31"/>
    </location>
</feature>
<keyword evidence="1" id="KW-1133">Transmembrane helix</keyword>